<dbReference type="AlphaFoldDB" id="A0A0G4I8P5"/>
<name>A0A0G4I8P5_9ALVE</name>
<organism evidence="1">
    <name type="scientific">Chromera velia CCMP2878</name>
    <dbReference type="NCBI Taxonomy" id="1169474"/>
    <lineage>
        <taxon>Eukaryota</taxon>
        <taxon>Sar</taxon>
        <taxon>Alveolata</taxon>
        <taxon>Colpodellida</taxon>
        <taxon>Chromeraceae</taxon>
        <taxon>Chromera</taxon>
    </lineage>
</organism>
<gene>
    <name evidence="1" type="ORF">Cvel_12010</name>
</gene>
<sequence>MAEGTFSQFVTQSECNTQFQELRQELFLQRSVMQRLADEVREPRTQVVLPTIAAGVETSADEHPLLLDGELPRACKVREPSIFAGDRHEVSDWLEDMKEYCQGTGVSESRWLFVSKNYLSKTLKK</sequence>
<reference evidence="1" key="1">
    <citation type="submission" date="2014-11" db="EMBL/GenBank/DDBJ databases">
        <authorList>
            <person name="Otto D Thomas"/>
            <person name="Naeem Raeece"/>
        </authorList>
    </citation>
    <scope>NUCLEOTIDE SEQUENCE</scope>
</reference>
<evidence type="ECO:0000313" key="1">
    <source>
        <dbReference type="EMBL" id="CEM53503.1"/>
    </source>
</evidence>
<dbReference type="EMBL" id="CDMZ01005701">
    <property type="protein sequence ID" value="CEM53503.1"/>
    <property type="molecule type" value="Genomic_DNA"/>
</dbReference>
<proteinExistence type="predicted"/>
<accession>A0A0G4I8P5</accession>
<dbReference type="VEuPathDB" id="CryptoDB:Cvel_12010"/>
<protein>
    <submittedName>
        <fullName evidence="1">Uncharacterized protein</fullName>
    </submittedName>
</protein>
<dbReference type="PhylomeDB" id="A0A0G4I8P5"/>